<evidence type="ECO:0000256" key="1">
    <source>
        <dbReference type="ARBA" id="ARBA00004370"/>
    </source>
</evidence>
<feature type="transmembrane region" description="Helical" evidence="5">
    <location>
        <begin position="173"/>
        <end position="199"/>
    </location>
</feature>
<feature type="transmembrane region" description="Helical" evidence="5">
    <location>
        <begin position="12"/>
        <end position="32"/>
    </location>
</feature>
<organism evidence="9">
    <name type="scientific">Echinostoma caproni</name>
    <dbReference type="NCBI Taxonomy" id="27848"/>
    <lineage>
        <taxon>Eukaryota</taxon>
        <taxon>Metazoa</taxon>
        <taxon>Spiralia</taxon>
        <taxon>Lophotrochozoa</taxon>
        <taxon>Platyhelminthes</taxon>
        <taxon>Trematoda</taxon>
        <taxon>Digenea</taxon>
        <taxon>Plagiorchiida</taxon>
        <taxon>Echinostomata</taxon>
        <taxon>Echinostomatoidea</taxon>
        <taxon>Echinostomatidae</taxon>
        <taxon>Echinostoma</taxon>
    </lineage>
</organism>
<reference evidence="7 8" key="2">
    <citation type="submission" date="2018-11" db="EMBL/GenBank/DDBJ databases">
        <authorList>
            <consortium name="Pathogen Informatics"/>
        </authorList>
    </citation>
    <scope>NUCLEOTIDE SEQUENCE [LARGE SCALE GENOMIC DNA]</scope>
    <source>
        <strain evidence="7 8">Egypt</strain>
    </source>
</reference>
<sequence>MGMWEAEAVRIILGIISFFGLILNSMGIFVLFRCQISSKLTTSLMRSQVVIDCYACGILFISKAVGPRYSTPWETFNKILCYSWFRDNLFWLGAVMSVHNIVCISFDRLVAVVSPIFYKLHQRGLLIGCYIYLVSMSLFLFIPNCLRRRFVNSTCESEFAIDDIATFFAVQSYFWLFCNYMLPGLFIITCHAVVIRFVYQSPLNIHNEDGSTQRSPTGRRVKMLFITTATMASMLLLFHAYEAVRYLLSNVGLIDYASGSPQQQVGIGLIILTCTLNPVILISTTSTLRHFARSYVMKLLFRINVSRNMSSSVASVTEL</sequence>
<evidence type="ECO:0000313" key="7">
    <source>
        <dbReference type="EMBL" id="VDP78877.1"/>
    </source>
</evidence>
<gene>
    <name evidence="7" type="ORF">ECPE_LOCUS6628</name>
</gene>
<evidence type="ECO:0000256" key="2">
    <source>
        <dbReference type="ARBA" id="ARBA00022692"/>
    </source>
</evidence>
<dbReference type="InterPro" id="IPR017452">
    <property type="entry name" value="GPCR_Rhodpsn_7TM"/>
</dbReference>
<feature type="transmembrane region" description="Helical" evidence="5">
    <location>
        <begin position="220"/>
        <end position="241"/>
    </location>
</feature>
<keyword evidence="2 5" id="KW-0812">Transmembrane</keyword>
<comment type="subcellular location">
    <subcellularLocation>
        <location evidence="1">Membrane</location>
    </subcellularLocation>
</comment>
<dbReference type="GO" id="GO:0004930">
    <property type="term" value="F:G protein-coupled receptor activity"/>
    <property type="evidence" value="ECO:0007669"/>
    <property type="project" value="InterPro"/>
</dbReference>
<dbReference type="PANTHER" id="PTHR45698:SF1">
    <property type="entry name" value="TRACE AMINE-ASSOCIATED RECEPTOR 13C-LIKE"/>
    <property type="match status" value="1"/>
</dbReference>
<evidence type="ECO:0000313" key="9">
    <source>
        <dbReference type="WBParaSite" id="ECPE_0000664101-mRNA-1"/>
    </source>
</evidence>
<evidence type="ECO:0000313" key="8">
    <source>
        <dbReference type="Proteomes" id="UP000272942"/>
    </source>
</evidence>
<dbReference type="InterPro" id="IPR000276">
    <property type="entry name" value="GPCR_Rhodpsn"/>
</dbReference>
<dbReference type="Gene3D" id="1.20.1070.10">
    <property type="entry name" value="Rhodopsin 7-helix transmembrane proteins"/>
    <property type="match status" value="1"/>
</dbReference>
<dbReference type="PROSITE" id="PS50262">
    <property type="entry name" value="G_PROTEIN_RECEP_F1_2"/>
    <property type="match status" value="1"/>
</dbReference>
<dbReference type="OrthoDB" id="6255024at2759"/>
<dbReference type="Pfam" id="PF00001">
    <property type="entry name" value="7tm_1"/>
    <property type="match status" value="1"/>
</dbReference>
<dbReference type="SUPFAM" id="SSF81321">
    <property type="entry name" value="Family A G protein-coupled receptor-like"/>
    <property type="match status" value="1"/>
</dbReference>
<dbReference type="PRINTS" id="PR00237">
    <property type="entry name" value="GPCRRHODOPSN"/>
</dbReference>
<name>A0A183AI43_9TREM</name>
<feature type="transmembrane region" description="Helical" evidence="5">
    <location>
        <begin position="89"/>
        <end position="113"/>
    </location>
</feature>
<feature type="transmembrane region" description="Helical" evidence="5">
    <location>
        <begin position="53"/>
        <end position="69"/>
    </location>
</feature>
<dbReference type="EMBL" id="UZAN01043646">
    <property type="protein sequence ID" value="VDP78877.1"/>
    <property type="molecule type" value="Genomic_DNA"/>
</dbReference>
<feature type="transmembrane region" description="Helical" evidence="5">
    <location>
        <begin position="265"/>
        <end position="288"/>
    </location>
</feature>
<dbReference type="GO" id="GO:0016020">
    <property type="term" value="C:membrane"/>
    <property type="evidence" value="ECO:0007669"/>
    <property type="project" value="UniProtKB-SubCell"/>
</dbReference>
<feature type="domain" description="G-protein coupled receptors family 1 profile" evidence="6">
    <location>
        <begin position="23"/>
        <end position="281"/>
    </location>
</feature>
<dbReference type="Proteomes" id="UP000272942">
    <property type="component" value="Unassembled WGS sequence"/>
</dbReference>
<evidence type="ECO:0000259" key="6">
    <source>
        <dbReference type="PROSITE" id="PS50262"/>
    </source>
</evidence>
<accession>A0A183AI43</accession>
<proteinExistence type="predicted"/>
<dbReference type="AlphaFoldDB" id="A0A183AI43"/>
<dbReference type="WBParaSite" id="ECPE_0000664101-mRNA-1">
    <property type="protein sequence ID" value="ECPE_0000664101-mRNA-1"/>
    <property type="gene ID" value="ECPE_0000664101"/>
</dbReference>
<evidence type="ECO:0000256" key="3">
    <source>
        <dbReference type="ARBA" id="ARBA00022989"/>
    </source>
</evidence>
<dbReference type="PANTHER" id="PTHR45698">
    <property type="entry name" value="TRACE AMINE-ASSOCIATED RECEPTOR 19N-RELATED"/>
    <property type="match status" value="1"/>
</dbReference>
<dbReference type="CDD" id="cd00637">
    <property type="entry name" value="7tm_classA_rhodopsin-like"/>
    <property type="match status" value="1"/>
</dbReference>
<evidence type="ECO:0000256" key="5">
    <source>
        <dbReference type="SAM" id="Phobius"/>
    </source>
</evidence>
<reference evidence="9" key="1">
    <citation type="submission" date="2016-06" db="UniProtKB">
        <authorList>
            <consortium name="WormBaseParasite"/>
        </authorList>
    </citation>
    <scope>IDENTIFICATION</scope>
</reference>
<keyword evidence="3 5" id="KW-1133">Transmembrane helix</keyword>
<feature type="transmembrane region" description="Helical" evidence="5">
    <location>
        <begin position="125"/>
        <end position="142"/>
    </location>
</feature>
<keyword evidence="4 5" id="KW-0472">Membrane</keyword>
<keyword evidence="8" id="KW-1185">Reference proteome</keyword>
<evidence type="ECO:0000256" key="4">
    <source>
        <dbReference type="ARBA" id="ARBA00023136"/>
    </source>
</evidence>
<protein>
    <submittedName>
        <fullName evidence="9">G_PROTEIN_RECEP_F1_2 domain-containing protein</fullName>
    </submittedName>
</protein>